<dbReference type="RefSeq" id="WP_071077286.1">
    <property type="nucleotide sequence ID" value="NZ_LFKP01000008.1"/>
</dbReference>
<evidence type="ECO:0000313" key="6">
    <source>
        <dbReference type="Proteomes" id="UP000179840"/>
    </source>
</evidence>
<dbReference type="Proteomes" id="UP000179840">
    <property type="component" value="Unassembled WGS sequence"/>
</dbReference>
<evidence type="ECO:0000313" key="5">
    <source>
        <dbReference type="EMBL" id="OHV95829.1"/>
    </source>
</evidence>
<dbReference type="Pfam" id="PF04828">
    <property type="entry name" value="GFA"/>
    <property type="match status" value="1"/>
</dbReference>
<comment type="similarity">
    <text evidence="1">Belongs to the Gfa family.</text>
</comment>
<dbReference type="Gene3D" id="2.170.150.70">
    <property type="match status" value="1"/>
</dbReference>
<keyword evidence="3" id="KW-0862">Zinc</keyword>
<dbReference type="PANTHER" id="PTHR28620">
    <property type="entry name" value="CENTROMERE PROTEIN V"/>
    <property type="match status" value="1"/>
</dbReference>
<evidence type="ECO:0000256" key="3">
    <source>
        <dbReference type="ARBA" id="ARBA00022833"/>
    </source>
</evidence>
<name>A0A1S1U6W5_9BURK</name>
<dbReference type="GO" id="GO:0016846">
    <property type="term" value="F:carbon-sulfur lyase activity"/>
    <property type="evidence" value="ECO:0007669"/>
    <property type="project" value="InterPro"/>
</dbReference>
<dbReference type="EMBL" id="LFKP01000008">
    <property type="protein sequence ID" value="OHV95829.1"/>
    <property type="molecule type" value="Genomic_DNA"/>
</dbReference>
<dbReference type="AlphaFoldDB" id="A0A1S1U6W5"/>
<reference evidence="5 6" key="1">
    <citation type="submission" date="2015-06" db="EMBL/GenBank/DDBJ databases">
        <title>Draft genome sequencing of a biphenyl-degrading bacterium, Janthinobacterium lividum MEG1.</title>
        <authorList>
            <person name="Shimodaira J."/>
            <person name="Hatta T."/>
        </authorList>
    </citation>
    <scope>NUCLEOTIDE SEQUENCE [LARGE SCALE GENOMIC DNA]</scope>
    <source>
        <strain evidence="5 6">MEG1</strain>
    </source>
</reference>
<feature type="domain" description="CENP-V/GFA" evidence="4">
    <location>
        <begin position="5"/>
        <end position="124"/>
    </location>
</feature>
<protein>
    <submittedName>
        <fullName evidence="5">Aldehyde-activating protein</fullName>
    </submittedName>
</protein>
<evidence type="ECO:0000259" key="4">
    <source>
        <dbReference type="PROSITE" id="PS51891"/>
    </source>
</evidence>
<dbReference type="PROSITE" id="PS51891">
    <property type="entry name" value="CENP_V_GFA"/>
    <property type="match status" value="1"/>
</dbReference>
<dbReference type="InterPro" id="IPR011057">
    <property type="entry name" value="Mss4-like_sf"/>
</dbReference>
<dbReference type="InterPro" id="IPR052355">
    <property type="entry name" value="CENP-V-like"/>
</dbReference>
<accession>A0A1S1U6W5</accession>
<keyword evidence="2" id="KW-0479">Metal-binding</keyword>
<dbReference type="InterPro" id="IPR006913">
    <property type="entry name" value="CENP-V/GFA"/>
</dbReference>
<dbReference type="PANTHER" id="PTHR28620:SF1">
    <property type="entry name" value="CENP-V_GFA DOMAIN-CONTAINING PROTEIN"/>
    <property type="match status" value="1"/>
</dbReference>
<organism evidence="5 6">
    <name type="scientific">Janthinobacterium lividum</name>
    <dbReference type="NCBI Taxonomy" id="29581"/>
    <lineage>
        <taxon>Bacteria</taxon>
        <taxon>Pseudomonadati</taxon>
        <taxon>Pseudomonadota</taxon>
        <taxon>Betaproteobacteria</taxon>
        <taxon>Burkholderiales</taxon>
        <taxon>Oxalobacteraceae</taxon>
        <taxon>Janthinobacterium</taxon>
    </lineage>
</organism>
<proteinExistence type="inferred from homology"/>
<gene>
    <name evidence="5" type="ORF">AKG95_13025</name>
</gene>
<sequence>MKKTYHGSCHCGAVRFAAEIDLAAPSLRCNCSYCLKIRCWGSLVPPTAFRLLAGKADLSEYRFGAGRERHYFCRHCGVRPFGRGDSARSGPFVGIGVNCLDDASVAELAQVPVTFVDGWHDEWDTPPQETRHL</sequence>
<dbReference type="SUPFAM" id="SSF51316">
    <property type="entry name" value="Mss4-like"/>
    <property type="match status" value="1"/>
</dbReference>
<comment type="caution">
    <text evidence="5">The sequence shown here is derived from an EMBL/GenBank/DDBJ whole genome shotgun (WGS) entry which is preliminary data.</text>
</comment>
<evidence type="ECO:0000256" key="1">
    <source>
        <dbReference type="ARBA" id="ARBA00005495"/>
    </source>
</evidence>
<dbReference type="GO" id="GO:0046872">
    <property type="term" value="F:metal ion binding"/>
    <property type="evidence" value="ECO:0007669"/>
    <property type="project" value="UniProtKB-KW"/>
</dbReference>
<evidence type="ECO:0000256" key="2">
    <source>
        <dbReference type="ARBA" id="ARBA00022723"/>
    </source>
</evidence>